<organism evidence="1 2">
    <name type="scientific">Candidatus Dojkabacteria bacterium</name>
    <dbReference type="NCBI Taxonomy" id="2099670"/>
    <lineage>
        <taxon>Bacteria</taxon>
        <taxon>Candidatus Dojkabacteria</taxon>
    </lineage>
</organism>
<dbReference type="EMBL" id="SSDS01000087">
    <property type="protein sequence ID" value="TXG76034.1"/>
    <property type="molecule type" value="Genomic_DNA"/>
</dbReference>
<gene>
    <name evidence="1" type="ORF">E6Q11_05590</name>
</gene>
<evidence type="ECO:0000313" key="1">
    <source>
        <dbReference type="EMBL" id="TXG76034.1"/>
    </source>
</evidence>
<reference evidence="1 2" key="1">
    <citation type="submission" date="2018-09" db="EMBL/GenBank/DDBJ databases">
        <title>Metagenome Assembled Genomes from an Advanced Water Purification Facility.</title>
        <authorList>
            <person name="Stamps B.W."/>
            <person name="Spear J.R."/>
        </authorList>
    </citation>
    <scope>NUCLEOTIDE SEQUENCE [LARGE SCALE GENOMIC DNA]</scope>
    <source>
        <strain evidence="1">Bin_63_2</strain>
    </source>
</reference>
<evidence type="ECO:0000313" key="2">
    <source>
        <dbReference type="Proteomes" id="UP000321026"/>
    </source>
</evidence>
<dbReference type="Proteomes" id="UP000321026">
    <property type="component" value="Unassembled WGS sequence"/>
</dbReference>
<protein>
    <submittedName>
        <fullName evidence="1">Uncharacterized protein</fullName>
    </submittedName>
</protein>
<name>A0A5C7J433_9BACT</name>
<proteinExistence type="predicted"/>
<sequence length="135" mass="13448">MMVTGSFKSAVDGGFLNIYSGAVPASANAALGSAVLLCQLSDNGLGSGLNFESTPVDGVLAKSIAQVWKGTNVATGTASFFRYVAAGDDGSVSSSAIRIQGTVGVVAADFIVASVLFTSGVDFAPGFFSVALPTL</sequence>
<comment type="caution">
    <text evidence="1">The sequence shown here is derived from an EMBL/GenBank/DDBJ whole genome shotgun (WGS) entry which is preliminary data.</text>
</comment>
<accession>A0A5C7J433</accession>
<dbReference type="AlphaFoldDB" id="A0A5C7J433"/>